<gene>
    <name evidence="4" type="ORF">CEPIT_LOCUS5986</name>
</gene>
<accession>A0AAV0CIE2</accession>
<name>A0AAV0CIE2_9ASTE</name>
<evidence type="ECO:0000313" key="5">
    <source>
        <dbReference type="Proteomes" id="UP001152523"/>
    </source>
</evidence>
<dbReference type="AlphaFoldDB" id="A0AAV0CIE2"/>
<organism evidence="4 5">
    <name type="scientific">Cuscuta epithymum</name>
    <dbReference type="NCBI Taxonomy" id="186058"/>
    <lineage>
        <taxon>Eukaryota</taxon>
        <taxon>Viridiplantae</taxon>
        <taxon>Streptophyta</taxon>
        <taxon>Embryophyta</taxon>
        <taxon>Tracheophyta</taxon>
        <taxon>Spermatophyta</taxon>
        <taxon>Magnoliopsida</taxon>
        <taxon>eudicotyledons</taxon>
        <taxon>Gunneridae</taxon>
        <taxon>Pentapetalae</taxon>
        <taxon>asterids</taxon>
        <taxon>lamiids</taxon>
        <taxon>Solanales</taxon>
        <taxon>Convolvulaceae</taxon>
        <taxon>Cuscuteae</taxon>
        <taxon>Cuscuta</taxon>
        <taxon>Cuscuta subgen. Cuscuta</taxon>
    </lineage>
</organism>
<dbReference type="Pfam" id="PF14111">
    <property type="entry name" value="DUF4283"/>
    <property type="match status" value="1"/>
</dbReference>
<evidence type="ECO:0000256" key="1">
    <source>
        <dbReference type="SAM" id="MobiDB-lite"/>
    </source>
</evidence>
<dbReference type="InterPro" id="IPR025836">
    <property type="entry name" value="Zn_knuckle_CX2CX4HX4C"/>
</dbReference>
<feature type="domain" description="Zinc knuckle CX2CX4HX4C" evidence="3">
    <location>
        <begin position="181"/>
        <end position="222"/>
    </location>
</feature>
<dbReference type="InterPro" id="IPR025558">
    <property type="entry name" value="DUF4283"/>
</dbReference>
<protein>
    <recommendedName>
        <fullName evidence="6">CCHC-type domain-containing protein</fullName>
    </recommendedName>
</protein>
<comment type="caution">
    <text evidence="4">The sequence shown here is derived from an EMBL/GenBank/DDBJ whole genome shotgun (WGS) entry which is preliminary data.</text>
</comment>
<reference evidence="4" key="1">
    <citation type="submission" date="2022-07" db="EMBL/GenBank/DDBJ databases">
        <authorList>
            <person name="Macas J."/>
            <person name="Novak P."/>
            <person name="Neumann P."/>
        </authorList>
    </citation>
    <scope>NUCLEOTIDE SEQUENCE</scope>
</reference>
<feature type="region of interest" description="Disordered" evidence="1">
    <location>
        <begin position="252"/>
        <end position="342"/>
    </location>
</feature>
<evidence type="ECO:0000259" key="2">
    <source>
        <dbReference type="Pfam" id="PF14111"/>
    </source>
</evidence>
<dbReference type="Proteomes" id="UP001152523">
    <property type="component" value="Unassembled WGS sequence"/>
</dbReference>
<keyword evidence="5" id="KW-1185">Reference proteome</keyword>
<evidence type="ECO:0008006" key="6">
    <source>
        <dbReference type="Google" id="ProtNLM"/>
    </source>
</evidence>
<feature type="domain" description="DUF4283" evidence="2">
    <location>
        <begin position="39"/>
        <end position="116"/>
    </location>
</feature>
<feature type="compositionally biased region" description="Low complexity" evidence="1">
    <location>
        <begin position="258"/>
        <end position="267"/>
    </location>
</feature>
<evidence type="ECO:0000313" key="4">
    <source>
        <dbReference type="EMBL" id="CAH9076938.1"/>
    </source>
</evidence>
<proteinExistence type="predicted"/>
<dbReference type="Pfam" id="PF14392">
    <property type="entry name" value="zf-CCHC_4"/>
    <property type="match status" value="1"/>
</dbReference>
<dbReference type="EMBL" id="CAMAPF010000031">
    <property type="protein sequence ID" value="CAH9076938.1"/>
    <property type="molecule type" value="Genomic_DNA"/>
</dbReference>
<dbReference type="PANTHER" id="PTHR31286">
    <property type="entry name" value="GLYCINE-RICH CELL WALL STRUCTURAL PROTEIN 1.8-LIKE"/>
    <property type="match status" value="1"/>
</dbReference>
<dbReference type="PANTHER" id="PTHR31286:SF153">
    <property type="entry name" value="DUF4283 DOMAIN PROTEIN"/>
    <property type="match status" value="1"/>
</dbReference>
<dbReference type="InterPro" id="IPR040256">
    <property type="entry name" value="At4g02000-like"/>
</dbReference>
<evidence type="ECO:0000259" key="3">
    <source>
        <dbReference type="Pfam" id="PF14392"/>
    </source>
</evidence>
<feature type="compositionally biased region" description="Basic and acidic residues" evidence="1">
    <location>
        <begin position="274"/>
        <end position="286"/>
    </location>
</feature>
<feature type="compositionally biased region" description="Basic and acidic residues" evidence="1">
    <location>
        <begin position="297"/>
        <end position="308"/>
    </location>
</feature>
<sequence>MESIADRYRRMKVAEKETELDCDDAEEGKEDEEVVRPRFSVVGALIADRKISFVGFKEAMTTAWRPGRGVEIKEIEEKRYIFNFNHPVDMKRVVEGGPWQFEKNLLIVKEIKPTNIPHKSILNEAEFWVQVLNVPYGLLNLGNARKVGNFLGKFVDYDKNNNGEHWRPYMRVKVCINVELPLKKGTTLKKDGVEYWVDFQYERLPNFCFICGVMGHSDKFCPLLYEEGLVLEKSFDASLRAGGGVKTNPTGLNKWLIGESSSSEKGSQGWLGQGKEDKGLGDKEDVTDSGSASNKEVVLKQSEEYAGEKRRRTWEVGTTQEQESAEMALDNGKNGEATNLEG</sequence>